<organism evidence="5 6">
    <name type="scientific">Candidatus Fervidibacter sacchari</name>
    <dbReference type="NCBI Taxonomy" id="1448929"/>
    <lineage>
        <taxon>Bacteria</taxon>
        <taxon>Candidatus Fervidibacterota</taxon>
        <taxon>Candidatus Fervidibacter</taxon>
    </lineage>
</organism>
<dbReference type="SMART" id="SM00855">
    <property type="entry name" value="PGAM"/>
    <property type="match status" value="1"/>
</dbReference>
<dbReference type="Pfam" id="PF00300">
    <property type="entry name" value="His_Phos_1"/>
    <property type="match status" value="1"/>
</dbReference>
<dbReference type="InterPro" id="IPR029033">
    <property type="entry name" value="His_PPase_superfam"/>
</dbReference>
<dbReference type="Proteomes" id="UP001204798">
    <property type="component" value="Unassembled WGS sequence"/>
</dbReference>
<evidence type="ECO:0000313" key="5">
    <source>
        <dbReference type="EMBL" id="MCS3920566.1"/>
    </source>
</evidence>
<proteinExistence type="inferred from homology"/>
<protein>
    <recommendedName>
        <fullName evidence="2">phosphoglycerate mutase (2,3-diphosphoglycerate-dependent)</fullName>
        <ecNumber evidence="2">5.4.2.11</ecNumber>
    </recommendedName>
</protein>
<dbReference type="Gene3D" id="3.40.50.1240">
    <property type="entry name" value="Phosphoglycerate mutase-like"/>
    <property type="match status" value="1"/>
</dbReference>
<dbReference type="SUPFAM" id="SSF53254">
    <property type="entry name" value="Phosphoglycerate mutase-like"/>
    <property type="match status" value="1"/>
</dbReference>
<evidence type="ECO:0000313" key="6">
    <source>
        <dbReference type="Proteomes" id="UP001204798"/>
    </source>
</evidence>
<dbReference type="PANTHER" id="PTHR11931">
    <property type="entry name" value="PHOSPHOGLYCERATE MUTASE"/>
    <property type="match status" value="1"/>
</dbReference>
<dbReference type="InterPro" id="IPR001345">
    <property type="entry name" value="PG/BPGM_mutase_AS"/>
</dbReference>
<comment type="similarity">
    <text evidence="1">Belongs to the phosphoglycerate mutase family. BPG-dependent PGAM subfamily.</text>
</comment>
<reference evidence="5 6" key="1">
    <citation type="submission" date="2022-08" db="EMBL/GenBank/DDBJ databases">
        <title>Bacterial and archaeal communities from various locations to study Microbial Dark Matter (Phase II).</title>
        <authorList>
            <person name="Stepanauskas R."/>
        </authorList>
    </citation>
    <scope>NUCLEOTIDE SEQUENCE [LARGE SCALE GENOMIC DNA]</scope>
    <source>
        <strain evidence="5 6">PD1</strain>
    </source>
</reference>
<keyword evidence="4" id="KW-0413">Isomerase</keyword>
<dbReference type="RefSeq" id="WP_259100206.1">
    <property type="nucleotide sequence ID" value="NZ_CP130454.1"/>
</dbReference>
<comment type="caution">
    <text evidence="5">The sequence shown here is derived from an EMBL/GenBank/DDBJ whole genome shotgun (WGS) entry which is preliminary data.</text>
</comment>
<gene>
    <name evidence="5" type="ORF">M2350_002995</name>
</gene>
<name>A0ABT2ERJ1_9BACT</name>
<keyword evidence="6" id="KW-1185">Reference proteome</keyword>
<dbReference type="InterPro" id="IPR005952">
    <property type="entry name" value="Phosphogly_mut1"/>
</dbReference>
<dbReference type="PROSITE" id="PS00175">
    <property type="entry name" value="PG_MUTASE"/>
    <property type="match status" value="1"/>
</dbReference>
<dbReference type="EC" id="5.4.2.11" evidence="2"/>
<evidence type="ECO:0000256" key="3">
    <source>
        <dbReference type="ARBA" id="ARBA00023152"/>
    </source>
</evidence>
<dbReference type="InterPro" id="IPR013078">
    <property type="entry name" value="His_Pase_superF_clade-1"/>
</dbReference>
<evidence type="ECO:0000256" key="2">
    <source>
        <dbReference type="ARBA" id="ARBA00012028"/>
    </source>
</evidence>
<evidence type="ECO:0000256" key="1">
    <source>
        <dbReference type="ARBA" id="ARBA00006717"/>
    </source>
</evidence>
<dbReference type="CDD" id="cd07067">
    <property type="entry name" value="HP_PGM_like"/>
    <property type="match status" value="1"/>
</dbReference>
<keyword evidence="3" id="KW-0324">Glycolysis</keyword>
<evidence type="ECO:0000256" key="4">
    <source>
        <dbReference type="ARBA" id="ARBA00023235"/>
    </source>
</evidence>
<accession>A0ABT2ERJ1</accession>
<dbReference type="PIRSF" id="PIRSF000709">
    <property type="entry name" value="6PFK_2-Ptase"/>
    <property type="match status" value="1"/>
</dbReference>
<dbReference type="EMBL" id="JANUCP010000005">
    <property type="protein sequence ID" value="MCS3920566.1"/>
    <property type="molecule type" value="Genomic_DNA"/>
</dbReference>
<sequence length="205" mass="22961">MLRLLLVRHGESVWNEEERIQGQQDIPLSENGRRQAMALGERLRDVRIDACFSSPLKRATETAELILKASGNSLPIVTLPELMERNFGEWEGKCVAELKVERAKEFARWVTAHYLPAPPRGESIEELLKRVKKGLERILAEVSDGTVLVVGHSGSVKAAICVLFQLPPESFAKLKVDNASLTVLEISEGRPRLCHFNDTCHLRDA</sequence>